<feature type="compositionally biased region" description="Acidic residues" evidence="3">
    <location>
        <begin position="41"/>
        <end position="53"/>
    </location>
</feature>
<keyword evidence="5" id="KW-1185">Reference proteome</keyword>
<gene>
    <name evidence="4" type="ORF">ACHAXA_009771</name>
</gene>
<evidence type="ECO:0000313" key="4">
    <source>
        <dbReference type="EMBL" id="KAL3823666.1"/>
    </source>
</evidence>
<evidence type="ECO:0000256" key="2">
    <source>
        <dbReference type="ARBA" id="ARBA00022679"/>
    </source>
</evidence>
<dbReference type="PANTHER" id="PTHR13370:SF3">
    <property type="entry name" value="TRNA (GUANINE(10)-N2)-METHYLTRANSFERASE HOMOLOG"/>
    <property type="match status" value="1"/>
</dbReference>
<dbReference type="GO" id="GO:0032259">
    <property type="term" value="P:methylation"/>
    <property type="evidence" value="ECO:0007669"/>
    <property type="project" value="UniProtKB-KW"/>
</dbReference>
<dbReference type="EMBL" id="JALLPB020000032">
    <property type="protein sequence ID" value="KAL3823666.1"/>
    <property type="molecule type" value="Genomic_DNA"/>
</dbReference>
<dbReference type="GO" id="GO:0008168">
    <property type="term" value="F:methyltransferase activity"/>
    <property type="evidence" value="ECO:0007669"/>
    <property type="project" value="UniProtKB-KW"/>
</dbReference>
<accession>A0ABD3SGX7</accession>
<organism evidence="4 5">
    <name type="scientific">Cyclostephanos tholiformis</name>
    <dbReference type="NCBI Taxonomy" id="382380"/>
    <lineage>
        <taxon>Eukaryota</taxon>
        <taxon>Sar</taxon>
        <taxon>Stramenopiles</taxon>
        <taxon>Ochrophyta</taxon>
        <taxon>Bacillariophyta</taxon>
        <taxon>Coscinodiscophyceae</taxon>
        <taxon>Thalassiosirophycidae</taxon>
        <taxon>Stephanodiscales</taxon>
        <taxon>Stephanodiscaceae</taxon>
        <taxon>Cyclostephanos</taxon>
    </lineage>
</organism>
<dbReference type="PANTHER" id="PTHR13370">
    <property type="entry name" value="RNA METHYLASE-RELATED"/>
    <property type="match status" value="1"/>
</dbReference>
<evidence type="ECO:0000256" key="1">
    <source>
        <dbReference type="ARBA" id="ARBA00022603"/>
    </source>
</evidence>
<feature type="region of interest" description="Disordered" evidence="3">
    <location>
        <begin position="34"/>
        <end position="55"/>
    </location>
</feature>
<protein>
    <submittedName>
        <fullName evidence="4">Uncharacterized protein</fullName>
    </submittedName>
</protein>
<dbReference type="InterPro" id="IPR029063">
    <property type="entry name" value="SAM-dependent_MTases_sf"/>
</dbReference>
<keyword evidence="1" id="KW-0489">Methyltransferase</keyword>
<evidence type="ECO:0000256" key="3">
    <source>
        <dbReference type="SAM" id="MobiDB-lite"/>
    </source>
</evidence>
<sequence>MEGTEGYSDALRQLEFESAFRAELEDYYQYESLSSSSLVENLDDDDDDDDDDDGGHKNMLRFDYVNALSFPYGCYASSWEDRRGGSGEEEGVEYDDRLALPPTSQIKAYESGMQYVTISEVPPSRYLDVHVNDNDATTSITPKTKVVKEGTEKTRGVPAPLPPLDDIFKRAIRRCSLVRAAFRIVAVVSGKGRPDICGRDVGNNDGGESKLLARVVAKGPKTSIYGPKTRICITTTPLCHIASFAMCNVARLRRSMCVLDPFAGSCATLLAASHITSRSSSRSTISSGLLAEGGCCCRSVAIEIAHNGQVDRNDIVRDFVSRSLPPPLEIIHGDCLNPDVRRRARAAIGGRAFDVICTDPPYGIREAMMSGEGEGGDGYPPLTQLFHAIGHDRTEMGAPLLRVGGRLVAFVPVRKNERLEDCLPDLEARECAGLVMEGQGKEQVLNESLSRFLVSFICVS</sequence>
<dbReference type="AlphaFoldDB" id="A0ABD3SGX7"/>
<comment type="caution">
    <text evidence="4">The sequence shown here is derived from an EMBL/GenBank/DDBJ whole genome shotgun (WGS) entry which is preliminary data.</text>
</comment>
<proteinExistence type="predicted"/>
<name>A0ABD3SGX7_9STRA</name>
<evidence type="ECO:0000313" key="5">
    <source>
        <dbReference type="Proteomes" id="UP001530377"/>
    </source>
</evidence>
<keyword evidence="2" id="KW-0808">Transferase</keyword>
<reference evidence="4 5" key="1">
    <citation type="submission" date="2024-10" db="EMBL/GenBank/DDBJ databases">
        <title>Updated reference genomes for cyclostephanoid diatoms.</title>
        <authorList>
            <person name="Roberts W.R."/>
            <person name="Alverson A.J."/>
        </authorList>
    </citation>
    <scope>NUCLEOTIDE SEQUENCE [LARGE SCALE GENOMIC DNA]</scope>
    <source>
        <strain evidence="4 5">AJA228-03</strain>
    </source>
</reference>
<dbReference type="Proteomes" id="UP001530377">
    <property type="component" value="Unassembled WGS sequence"/>
</dbReference>
<dbReference type="Gene3D" id="3.40.50.150">
    <property type="entry name" value="Vaccinia Virus protein VP39"/>
    <property type="match status" value="1"/>
</dbReference>
<dbReference type="SUPFAM" id="SSF53335">
    <property type="entry name" value="S-adenosyl-L-methionine-dependent methyltransferases"/>
    <property type="match status" value="1"/>
</dbReference>